<keyword evidence="5" id="KW-1185">Reference proteome</keyword>
<dbReference type="Proteomes" id="UP000286947">
    <property type="component" value="Unassembled WGS sequence"/>
</dbReference>
<dbReference type="GO" id="GO:0019867">
    <property type="term" value="C:outer membrane"/>
    <property type="evidence" value="ECO:0007669"/>
    <property type="project" value="InterPro"/>
</dbReference>
<dbReference type="Pfam" id="PF03797">
    <property type="entry name" value="Autotransporter"/>
    <property type="match status" value="1"/>
</dbReference>
<dbReference type="EMBL" id="PQSP01000009">
    <property type="protein sequence ID" value="RUS65755.1"/>
    <property type="molecule type" value="Genomic_DNA"/>
</dbReference>
<name>A0A433SAJ8_9BURK</name>
<dbReference type="SUPFAM" id="SSF103515">
    <property type="entry name" value="Autotransporter"/>
    <property type="match status" value="1"/>
</dbReference>
<keyword evidence="2" id="KW-0843">Virulence</keyword>
<dbReference type="InterPro" id="IPR004899">
    <property type="entry name" value="Pertactin_central"/>
</dbReference>
<gene>
    <name evidence="4" type="primary">brkA_1</name>
    <name evidence="4" type="ORF">CUZ56_02600</name>
</gene>
<dbReference type="Pfam" id="PF03212">
    <property type="entry name" value="Pertactin"/>
    <property type="match status" value="1"/>
</dbReference>
<dbReference type="SUPFAM" id="SSF51126">
    <property type="entry name" value="Pectin lyase-like"/>
    <property type="match status" value="1"/>
</dbReference>
<dbReference type="InterPro" id="IPR005546">
    <property type="entry name" value="Autotransporte_beta"/>
</dbReference>
<evidence type="ECO:0000313" key="4">
    <source>
        <dbReference type="EMBL" id="RUS65755.1"/>
    </source>
</evidence>
<protein>
    <submittedName>
        <fullName evidence="4">BrkA autotransporter</fullName>
    </submittedName>
</protein>
<keyword evidence="1" id="KW-0732">Signal</keyword>
<dbReference type="PANTHER" id="PTHR35037:SF2">
    <property type="match status" value="1"/>
</dbReference>
<dbReference type="OrthoDB" id="5760545at2"/>
<dbReference type="InterPro" id="IPR051551">
    <property type="entry name" value="Autotransporter_adhesion"/>
</dbReference>
<evidence type="ECO:0000313" key="5">
    <source>
        <dbReference type="Proteomes" id="UP000286947"/>
    </source>
</evidence>
<dbReference type="InterPro" id="IPR003991">
    <property type="entry name" value="Pertactin_virulence_factor"/>
</dbReference>
<reference evidence="4 5" key="1">
    <citation type="submission" date="2018-01" db="EMBL/GenBank/DDBJ databases">
        <title>Saezia sanguinis gen. nov., sp. nov., in the order Burkholderiales isolated from human blood.</title>
        <authorList>
            <person name="Medina-Pascual M.J."/>
            <person name="Valdezate S."/>
            <person name="Monzon S."/>
            <person name="Cuesta I."/>
            <person name="Carrasco G."/>
            <person name="Villalon P."/>
            <person name="Saez-Nieto J.A."/>
        </authorList>
    </citation>
    <scope>NUCLEOTIDE SEQUENCE [LARGE SCALE GENOMIC DNA]</scope>
    <source>
        <strain evidence="4 5">CNM695-12</strain>
    </source>
</reference>
<evidence type="ECO:0000256" key="1">
    <source>
        <dbReference type="ARBA" id="ARBA00022729"/>
    </source>
</evidence>
<dbReference type="InterPro" id="IPR012332">
    <property type="entry name" value="Autotransporter_pectin_lyase_C"/>
</dbReference>
<dbReference type="InterPro" id="IPR011050">
    <property type="entry name" value="Pectin_lyase_fold/virulence"/>
</dbReference>
<dbReference type="InterPro" id="IPR036709">
    <property type="entry name" value="Autotransporte_beta_dom_sf"/>
</dbReference>
<feature type="domain" description="Autotransporter" evidence="3">
    <location>
        <begin position="996"/>
        <end position="1270"/>
    </location>
</feature>
<dbReference type="Gene3D" id="2.40.128.130">
    <property type="entry name" value="Autotransporter beta-domain"/>
    <property type="match status" value="1"/>
</dbReference>
<dbReference type="AlphaFoldDB" id="A0A433SAJ8"/>
<dbReference type="SMART" id="SM00869">
    <property type="entry name" value="Autotransporter"/>
    <property type="match status" value="1"/>
</dbReference>
<dbReference type="Gene3D" id="2.160.20.20">
    <property type="match status" value="2"/>
</dbReference>
<dbReference type="InterPro" id="IPR006315">
    <property type="entry name" value="OM_autotransptr_brl_dom"/>
</dbReference>
<accession>A0A433SAJ8</accession>
<dbReference type="PRINTS" id="PR01484">
    <property type="entry name" value="PRTACTNFAMLY"/>
</dbReference>
<dbReference type="PROSITE" id="PS51208">
    <property type="entry name" value="AUTOTRANSPORTER"/>
    <property type="match status" value="1"/>
</dbReference>
<comment type="caution">
    <text evidence="4">The sequence shown here is derived from an EMBL/GenBank/DDBJ whole genome shotgun (WGS) entry which is preliminary data.</text>
</comment>
<dbReference type="NCBIfam" id="TIGR01414">
    <property type="entry name" value="autotrans_barl"/>
    <property type="match status" value="1"/>
</dbReference>
<proteinExistence type="predicted"/>
<organism evidence="4 5">
    <name type="scientific">Saezia sanguinis</name>
    <dbReference type="NCBI Taxonomy" id="1965230"/>
    <lineage>
        <taxon>Bacteria</taxon>
        <taxon>Pseudomonadati</taxon>
        <taxon>Pseudomonadota</taxon>
        <taxon>Betaproteobacteria</taxon>
        <taxon>Burkholderiales</taxon>
        <taxon>Saeziaceae</taxon>
        <taxon>Saezia</taxon>
    </lineage>
</organism>
<evidence type="ECO:0000259" key="3">
    <source>
        <dbReference type="PROSITE" id="PS51208"/>
    </source>
</evidence>
<dbReference type="InterPro" id="IPR024973">
    <property type="entry name" value="ESPR"/>
</dbReference>
<dbReference type="Pfam" id="PF13018">
    <property type="entry name" value="ESPR"/>
    <property type="match status" value="1"/>
</dbReference>
<evidence type="ECO:0000256" key="2">
    <source>
        <dbReference type="ARBA" id="ARBA00023026"/>
    </source>
</evidence>
<dbReference type="PANTHER" id="PTHR35037">
    <property type="entry name" value="C-TERMINAL REGION OF AIDA-LIKE PROTEIN"/>
    <property type="match status" value="1"/>
</dbReference>
<dbReference type="RefSeq" id="WP_126980772.1">
    <property type="nucleotide sequence ID" value="NZ_PQSP01000009.1"/>
</dbReference>
<sequence length="1270" mass="130433">MNTTYRIVWSRSQNQLVVASELAKNHKAQSSTAVRHTSPKSAHHKHVAHWRKALVHKACLAALGLFAAGAAYGQASITGPISGNQSFATDTTITLPNTNDNTNALTANNGQTATASSGTVITVIVQGEATDPASGNYGLRTFTGGLIDFSGSKVVVSNSADPASKMAVGVYANGGTILLGDDAEVYALKAASGMAIVSYLGGNVTVGNNAILRNNASGSGTIQAAWDYSSIVIGSGASITNDGSGDSYGAHYGVFAGGSSRIEIGSGSTIQTLAGSTTTNNIGIYASGGTVVMGEDVSISTQGTYSYGITALASSNISGGKITVTTTGNNSYAISALNSSVVNLGADSLITTSGTSGHGINAQSNSQVTLDDDSTIVTSGNSTLGVSSHSGAIVTLGDHVTINTSGQISYGMQSDGDGGPSEIHVGDFFVFESSGLRSRGAQTRRGGTIIIGDDAYFSTTGDEATLVYSNEANSVLTIGDRAVLTATGASANGGGAGSGAKLTIGEDASITISGDLAIALYATGAGSETRVGHDATITTSGDQSEGVYATSSGYVFIGDESDVITSGTQSTGLYAYSNAAVIETGTGVTIDTTGDGSYGVRAQPNTTVNLGNANMVSTAGQQAYGLVANGSGAQVNTGDQLQVTATGSDAHAVFALSGGYTSIGERSSVTTTGTQSTGLYALGDASIITAGNSATVSTTGDASHAVQAEGGQVSLGANAAISAQGQNAYGLTALDGGHIYLHGATISVDASKTSDPIYASGQNGAGNNAAVTGDGVFNISGGAIVADDNSTIDLTLRDTSLFTGYTQTSATNATNTLALEGLNSRWYITQDSALTTLNLHQGFVDYTAAPLGTRLSVTNLGQMAGGLGGFFVMKTDLLAAQADTLEVSGTTSGTHGLFVVNSGATNTTGSETLPLVYTANTGGSFYLVEPVDIGAWRYGLRQADTTGSPWAQSWELYATGEISDAVSGQVNTFSGAYLLSMMENHTLMQRLGDLRANPRAAGLWVRGYGGKFESGARRYVRGFDMDYQGIQIGADYQWDQLEGWSIYTGGMFGYSKGDLDYGNTGNGDVDLKTLGLYATFVEDGGFYVDAVVKYSWMKNEYSQLDSSLGYVTGSDVSTNGASLSLEVGKRFHFDQASREGFYLEPQLQLSYSHQGSGSFYGSHGVVVHVDSIATTQGRIGTLAGYEVKSGNTPFNVYGKVSYIKEFDGDIGFTANNSFLTDSFGGTRWVYGAGVTARLNEQHSVYVDFERSSGGNFKQPWALNAGWRFSF</sequence>